<dbReference type="InterPro" id="IPR011990">
    <property type="entry name" value="TPR-like_helical_dom_sf"/>
</dbReference>
<dbReference type="InterPro" id="IPR016032">
    <property type="entry name" value="Sig_transdc_resp-reg_C-effctor"/>
</dbReference>
<organism evidence="2">
    <name type="scientific">Streptantibioticus silvisoli</name>
    <dbReference type="NCBI Taxonomy" id="2705255"/>
    <lineage>
        <taxon>Bacteria</taxon>
        <taxon>Bacillati</taxon>
        <taxon>Actinomycetota</taxon>
        <taxon>Actinomycetes</taxon>
        <taxon>Kitasatosporales</taxon>
        <taxon>Streptomycetaceae</taxon>
        <taxon>Streptantibioticus</taxon>
    </lineage>
</organism>
<dbReference type="SMART" id="SM00421">
    <property type="entry name" value="HTH_LUXR"/>
    <property type="match status" value="1"/>
</dbReference>
<dbReference type="Gene3D" id="1.25.40.10">
    <property type="entry name" value="Tetratricopeptide repeat domain"/>
    <property type="match status" value="1"/>
</dbReference>
<accession>A0AA90GV16</accession>
<dbReference type="AlphaFoldDB" id="A0AA90GV16"/>
<dbReference type="InterPro" id="IPR041664">
    <property type="entry name" value="AAA_16"/>
</dbReference>
<feature type="domain" description="HTH luxR-type" evidence="1">
    <location>
        <begin position="849"/>
        <end position="913"/>
    </location>
</feature>
<proteinExistence type="predicted"/>
<dbReference type="PROSITE" id="PS00622">
    <property type="entry name" value="HTH_LUXR_1"/>
    <property type="match status" value="1"/>
</dbReference>
<dbReference type="InterPro" id="IPR036388">
    <property type="entry name" value="WH-like_DNA-bd_sf"/>
</dbReference>
<name>A0AA90GV16_9ACTN</name>
<dbReference type="PROSITE" id="PS50043">
    <property type="entry name" value="HTH_LUXR_2"/>
    <property type="match status" value="1"/>
</dbReference>
<dbReference type="Pfam" id="PF00196">
    <property type="entry name" value="GerE"/>
    <property type="match status" value="1"/>
</dbReference>
<dbReference type="EMBL" id="JABXJJ020000004">
    <property type="protein sequence ID" value="MDI5968598.1"/>
    <property type="molecule type" value="Genomic_DNA"/>
</dbReference>
<dbReference type="GO" id="GO:0006355">
    <property type="term" value="P:regulation of DNA-templated transcription"/>
    <property type="evidence" value="ECO:0007669"/>
    <property type="project" value="InterPro"/>
</dbReference>
<dbReference type="Gene3D" id="1.10.10.10">
    <property type="entry name" value="Winged helix-like DNA-binding domain superfamily/Winged helix DNA-binding domain"/>
    <property type="match status" value="1"/>
</dbReference>
<dbReference type="SUPFAM" id="SSF46894">
    <property type="entry name" value="C-terminal effector domain of the bipartite response regulators"/>
    <property type="match status" value="1"/>
</dbReference>
<comment type="caution">
    <text evidence="2">The sequence shown here is derived from an EMBL/GenBank/DDBJ whole genome shotgun (WGS) entry which is preliminary data.</text>
</comment>
<protein>
    <submittedName>
        <fullName evidence="2">AAA family ATPase</fullName>
    </submittedName>
</protein>
<dbReference type="RefSeq" id="WP_282698499.1">
    <property type="nucleotide sequence ID" value="NZ_JABXJJ020000004.1"/>
</dbReference>
<evidence type="ECO:0000313" key="2">
    <source>
        <dbReference type="EMBL" id="MDI5968598.1"/>
    </source>
</evidence>
<evidence type="ECO:0000259" key="1">
    <source>
        <dbReference type="PROSITE" id="PS50043"/>
    </source>
</evidence>
<dbReference type="InterPro" id="IPR000792">
    <property type="entry name" value="Tscrpt_reg_LuxR_C"/>
</dbReference>
<dbReference type="PRINTS" id="PR00038">
    <property type="entry name" value="HTHLUXR"/>
</dbReference>
<dbReference type="SUPFAM" id="SSF52540">
    <property type="entry name" value="P-loop containing nucleoside triphosphate hydrolases"/>
    <property type="match status" value="1"/>
</dbReference>
<gene>
    <name evidence="2" type="ORF">POF50_004425</name>
</gene>
<sequence>MVERTRELNELADLLAPSRTGGGRFAAVSGPRGCGRSALLETASETARASGLEVVAVRASVASGGESCVDLVGAVRAFVGRATGVVPGVDIAELTERLIAVVRSTPVLLVVDDAHLASPESLALLCELSHRAKDAPIGVLLSHLPSYALVSCDVDQAVLRSSGSTWQQLEVGPLSVWGVAELAAARLGREPTQRFVQEVFEVTGGNPLLTRAILEDTVMALARDAEDPVFGSRFNRTVLAYFDPHRCAAMTEVASAVAVLGPRLSLLKRLSRMVDLELGVVHRVLDGVAASGVFGRGLTLHSRISDVLLRSTRFEEARRLNLRAAEVLHDDGMPAEVVAEHLLASGEAPQPWGVRVLRDGAEQAALRHHHRHAAALLELALQAGADEETATEIRARLADLAWRTDPVTVADRLGTLTDAARRGGLGPLWIARLARWLTWLGDADAAEEMLGLVRERPGLDARTRIEVGVSDFWIRHVFPGVSPDAGEGEQELRPEFFAGDFAWLPSASRLPLLLATGKHAAMVPRAQEILQRVRPSTTDLEAAQAAVFSLLAAEHCEPVAPRFAGVGSDSAAADVPPQWSAMVAAAHAVSSLWQGRPADVVRSADQALDLLDVTRWGVMAGLPLGLRLLAMTEQARHREVDEVMSRTASHAFARSPYGLVYLRARGRHHAATGRHEAAMAEFRTCGEILASWRMELPGLLPWRLDLAEVLLRLDRHQQARPLIDEHLDLLGTADTRSRGIALRLLARTVPLAQRAAALRKSANILEKCGDPLELARTLGVLSRTYRTADNLPAARRVLGRAEILARSCGGDLAMTEDVIFDEPAPAEPAGHAAVRPARRGIGRHQPVRRHAVDPALTSAQERVAELAAEGYTNREIAGVLCVTVSTVEQHLTSVYRKFNIRRRSELAEQLTTS</sequence>
<dbReference type="CDD" id="cd06170">
    <property type="entry name" value="LuxR_C_like"/>
    <property type="match status" value="1"/>
</dbReference>
<reference evidence="2" key="1">
    <citation type="submission" date="2023-05" db="EMBL/GenBank/DDBJ databases">
        <title>Streptantibioticus silvisoli sp. nov., acidotolerant actinomycetes 1 from pine litter.</title>
        <authorList>
            <person name="Swiecimska M."/>
            <person name="Golinska P."/>
            <person name="Sangal V."/>
            <person name="Wachnowicz B."/>
            <person name="Goodfellow M."/>
        </authorList>
    </citation>
    <scope>NUCLEOTIDE SEQUENCE</scope>
    <source>
        <strain evidence="2">SL13</strain>
    </source>
</reference>
<dbReference type="GO" id="GO:0003677">
    <property type="term" value="F:DNA binding"/>
    <property type="evidence" value="ECO:0007669"/>
    <property type="project" value="InterPro"/>
</dbReference>
<dbReference type="Pfam" id="PF13191">
    <property type="entry name" value="AAA_16"/>
    <property type="match status" value="1"/>
</dbReference>
<dbReference type="InterPro" id="IPR027417">
    <property type="entry name" value="P-loop_NTPase"/>
</dbReference>
<dbReference type="Gene3D" id="3.40.50.300">
    <property type="entry name" value="P-loop containing nucleotide triphosphate hydrolases"/>
    <property type="match status" value="1"/>
</dbReference>